<dbReference type="HOGENOM" id="CLU_3394539_0_0_2"/>
<reference evidence="2" key="1">
    <citation type="submission" date="2012-02" db="EMBL/GenBank/DDBJ databases">
        <title>Complete sequence of chromosome of Natrinema pellirubrum DSM 15624.</title>
        <authorList>
            <person name="Lucas S."/>
            <person name="Han J."/>
            <person name="Lapidus A."/>
            <person name="Cheng J.-F."/>
            <person name="Goodwin L."/>
            <person name="Pitluck S."/>
            <person name="Peters L."/>
            <person name="Teshima H."/>
            <person name="Detter J.C."/>
            <person name="Han C."/>
            <person name="Tapia R."/>
            <person name="Land M."/>
            <person name="Hauser L."/>
            <person name="Kyrpides N."/>
            <person name="Ivanova N."/>
            <person name="Pagani I."/>
            <person name="Sproer C."/>
            <person name="Anderson I."/>
            <person name="Woyke T."/>
        </authorList>
    </citation>
    <scope>NUCLEOTIDE SEQUENCE [LARGE SCALE GENOMIC DNA]</scope>
    <source>
        <strain evidence="2">DSM 15624 / JCM 10476 / NCIMB 786</strain>
    </source>
</reference>
<dbReference type="KEGG" id="npe:Natpe_3744"/>
<evidence type="ECO:0000313" key="2">
    <source>
        <dbReference type="Proteomes" id="UP000010843"/>
    </source>
</evidence>
<organism evidence="1 2">
    <name type="scientific">Natrinema pellirubrum (strain DSM 15624 / CIP 106293 / JCM 10476 / NCIMB 786 / 157)</name>
    <dbReference type="NCBI Taxonomy" id="797303"/>
    <lineage>
        <taxon>Archaea</taxon>
        <taxon>Methanobacteriati</taxon>
        <taxon>Methanobacteriota</taxon>
        <taxon>Stenosarchaea group</taxon>
        <taxon>Halobacteria</taxon>
        <taxon>Halobacteriales</taxon>
        <taxon>Natrialbaceae</taxon>
        <taxon>Natrinema</taxon>
    </lineage>
</organism>
<accession>L0JSZ7</accession>
<proteinExistence type="predicted"/>
<gene>
    <name evidence="1" type="ordered locus">Natpe_3744</name>
</gene>
<protein>
    <submittedName>
        <fullName evidence="1">Uncharacterized protein</fullName>
    </submittedName>
</protein>
<dbReference type="AlphaFoldDB" id="L0JSZ7"/>
<dbReference type="EMBL" id="CP003372">
    <property type="protein sequence ID" value="AGB33506.1"/>
    <property type="molecule type" value="Genomic_DNA"/>
</dbReference>
<sequence length="31" mass="3549">MFGYIDRFGHIESEILDLGLNDFLPEHANGQ</sequence>
<evidence type="ECO:0000313" key="1">
    <source>
        <dbReference type="EMBL" id="AGB33506.1"/>
    </source>
</evidence>
<dbReference type="Proteomes" id="UP000010843">
    <property type="component" value="Chromosome"/>
</dbReference>
<name>L0JSZ7_NATP1</name>